<dbReference type="RefSeq" id="XP_049316697.1">
    <property type="nucleotide sequence ID" value="XM_049460740.1"/>
</dbReference>
<dbReference type="GeneID" id="125779396"/>
<evidence type="ECO:0000313" key="2">
    <source>
        <dbReference type="Proteomes" id="UP001652620"/>
    </source>
</evidence>
<feature type="domain" description="MADF" evidence="1">
    <location>
        <begin position="66"/>
        <end position="164"/>
    </location>
</feature>
<gene>
    <name evidence="3" type="primary">LOC125779396</name>
</gene>
<dbReference type="Proteomes" id="UP001652620">
    <property type="component" value="Chromosome 6"/>
</dbReference>
<evidence type="ECO:0000313" key="3">
    <source>
        <dbReference type="RefSeq" id="XP_049316697.1"/>
    </source>
</evidence>
<dbReference type="PANTHER" id="PTHR21505">
    <property type="entry name" value="MADF DOMAIN-CONTAINING PROTEIN-RELATED"/>
    <property type="match status" value="1"/>
</dbReference>
<dbReference type="InterPro" id="IPR006578">
    <property type="entry name" value="MADF-dom"/>
</dbReference>
<accession>A0ABM3K5G3</accession>
<proteinExistence type="predicted"/>
<dbReference type="PROSITE" id="PS51029">
    <property type="entry name" value="MADF"/>
    <property type="match status" value="1"/>
</dbReference>
<dbReference type="SMART" id="SM00595">
    <property type="entry name" value="MADF"/>
    <property type="match status" value="1"/>
</dbReference>
<evidence type="ECO:0000259" key="1">
    <source>
        <dbReference type="PROSITE" id="PS51029"/>
    </source>
</evidence>
<sequence>MRFTRVWACSRTDPCSRKFLIFYDRCANMFIVYGVVNAQNLISLVSPSSEDRGRTMASVNKDFVSEFIDLLKNEVAIWQTKSDKYKNKSEKNRSWNNLLTKYKEIDKSATLETVKKKYNGLRSCYRRELQKVRRSEKSGASSENIYVPTLWYFESMNFLMDQEIQMEGISSFEDCDDEEREPNNKRQKITEKDFLRKAANFLDKSESNPKKDEATIYGEAWAVTYRKLNKEQQLFAKKLIDETLLHGQLGNLKLTSFINNENPRPHFSHHNYQLYNRSSQYSSHPAVPIQIISNEVISPSSSQSFQHLFDSPEFQDFSE</sequence>
<keyword evidence="2" id="KW-1185">Reference proteome</keyword>
<protein>
    <submittedName>
        <fullName evidence="3">Uncharacterized protein LOC125779396</fullName>
    </submittedName>
</protein>
<organism evidence="2 3">
    <name type="scientific">Bactrocera dorsalis</name>
    <name type="common">Oriental fruit fly</name>
    <name type="synonym">Dacus dorsalis</name>
    <dbReference type="NCBI Taxonomy" id="27457"/>
    <lineage>
        <taxon>Eukaryota</taxon>
        <taxon>Metazoa</taxon>
        <taxon>Ecdysozoa</taxon>
        <taxon>Arthropoda</taxon>
        <taxon>Hexapoda</taxon>
        <taxon>Insecta</taxon>
        <taxon>Pterygota</taxon>
        <taxon>Neoptera</taxon>
        <taxon>Endopterygota</taxon>
        <taxon>Diptera</taxon>
        <taxon>Brachycera</taxon>
        <taxon>Muscomorpha</taxon>
        <taxon>Tephritoidea</taxon>
        <taxon>Tephritidae</taxon>
        <taxon>Bactrocera</taxon>
        <taxon>Bactrocera</taxon>
    </lineage>
</organism>
<dbReference type="Pfam" id="PF10545">
    <property type="entry name" value="MADF_DNA_bdg"/>
    <property type="match status" value="1"/>
</dbReference>
<name>A0ABM3K5G3_BACDO</name>
<reference evidence="3" key="1">
    <citation type="submission" date="2025-08" db="UniProtKB">
        <authorList>
            <consortium name="RefSeq"/>
        </authorList>
    </citation>
    <scope>IDENTIFICATION</scope>
    <source>
        <tissue evidence="3">Adult</tissue>
    </source>
</reference>
<dbReference type="PANTHER" id="PTHR21505:SF8">
    <property type="entry name" value="DPT-YFP REPRESSOR BY OVEREXPRESSION, ISOFORM D-RELATED"/>
    <property type="match status" value="1"/>
</dbReference>